<feature type="compositionally biased region" description="Pro residues" evidence="1">
    <location>
        <begin position="77"/>
        <end position="86"/>
    </location>
</feature>
<keyword evidence="3" id="KW-1185">Reference proteome</keyword>
<organism evidence="2 3">
    <name type="scientific">Cirrhinus mrigala</name>
    <name type="common">Mrigala</name>
    <dbReference type="NCBI Taxonomy" id="683832"/>
    <lineage>
        <taxon>Eukaryota</taxon>
        <taxon>Metazoa</taxon>
        <taxon>Chordata</taxon>
        <taxon>Craniata</taxon>
        <taxon>Vertebrata</taxon>
        <taxon>Euteleostomi</taxon>
        <taxon>Actinopterygii</taxon>
        <taxon>Neopterygii</taxon>
        <taxon>Teleostei</taxon>
        <taxon>Ostariophysi</taxon>
        <taxon>Cypriniformes</taxon>
        <taxon>Cyprinidae</taxon>
        <taxon>Labeoninae</taxon>
        <taxon>Labeonini</taxon>
        <taxon>Cirrhinus</taxon>
    </lineage>
</organism>
<feature type="region of interest" description="Disordered" evidence="1">
    <location>
        <begin position="69"/>
        <end position="119"/>
    </location>
</feature>
<protein>
    <submittedName>
        <fullName evidence="2">Uncharacterized protein</fullName>
    </submittedName>
</protein>
<gene>
    <name evidence="2" type="ORF">M9458_048122</name>
</gene>
<dbReference type="AlphaFoldDB" id="A0ABD0N7R1"/>
<feature type="region of interest" description="Disordered" evidence="1">
    <location>
        <begin position="217"/>
        <end position="237"/>
    </location>
</feature>
<reference evidence="2 3" key="1">
    <citation type="submission" date="2024-05" db="EMBL/GenBank/DDBJ databases">
        <title>Genome sequencing and assembly of Indian major carp, Cirrhinus mrigala (Hamilton, 1822).</title>
        <authorList>
            <person name="Mohindra V."/>
            <person name="Chowdhury L.M."/>
            <person name="Lal K."/>
            <person name="Jena J.K."/>
        </authorList>
    </citation>
    <scope>NUCLEOTIDE SEQUENCE [LARGE SCALE GENOMIC DNA]</scope>
    <source>
        <strain evidence="2">CM1030</strain>
        <tissue evidence="2">Blood</tissue>
    </source>
</reference>
<feature type="region of interest" description="Disordered" evidence="1">
    <location>
        <begin position="276"/>
        <end position="341"/>
    </location>
</feature>
<sequence>MELATKFSELARRSQDLWSFARDFSLLAATTTLDDKIGANHHHPVDLPDATGLNWRKVISRCLVSVRPRSGTQLDPEPSPPSPCQPKPTADGEPEPSATHEPSQEVATEPRIAPEPITSNQVKATAPLLRDFINMDLYADLPVLLPPSFELPVCPKLSTCLDLTATHPFLPPPIIPAASALPLLLPGSLSAHPQPTICAVGLPRVCQSPSALWLEGPWSPPTASDGSTSAPLCPSSPVGPPAMPGALIPLAPPWSADSTPPVALSHWLPWFSVTPAQTSGSPPRSTELSAPPWPSGSSASPWLVGSLSQPRAPPPLAPPPPSSTMAPPSVDSTMGRHHGCGLGSPAPSPSCFLPGSSLCLIHLIHPVSSLDPVRCPSLRGPSSSRTSTWVPFSSPFVLLLNPTLARGRVFREGGGEL</sequence>
<evidence type="ECO:0000256" key="1">
    <source>
        <dbReference type="SAM" id="MobiDB-lite"/>
    </source>
</evidence>
<evidence type="ECO:0000313" key="3">
    <source>
        <dbReference type="Proteomes" id="UP001529510"/>
    </source>
</evidence>
<accession>A0ABD0N7R1</accession>
<dbReference type="EMBL" id="JAMKFB020000024">
    <property type="protein sequence ID" value="KAL0156876.1"/>
    <property type="molecule type" value="Genomic_DNA"/>
</dbReference>
<feature type="non-terminal residue" evidence="2">
    <location>
        <position position="417"/>
    </location>
</feature>
<feature type="compositionally biased region" description="Pro residues" evidence="1">
    <location>
        <begin position="311"/>
        <end position="322"/>
    </location>
</feature>
<comment type="caution">
    <text evidence="2">The sequence shown here is derived from an EMBL/GenBank/DDBJ whole genome shotgun (WGS) entry which is preliminary data.</text>
</comment>
<feature type="compositionally biased region" description="Polar residues" evidence="1">
    <location>
        <begin position="221"/>
        <end position="230"/>
    </location>
</feature>
<evidence type="ECO:0000313" key="2">
    <source>
        <dbReference type="EMBL" id="KAL0156876.1"/>
    </source>
</evidence>
<dbReference type="Proteomes" id="UP001529510">
    <property type="component" value="Unassembled WGS sequence"/>
</dbReference>
<feature type="compositionally biased region" description="Polar residues" evidence="1">
    <location>
        <begin position="276"/>
        <end position="288"/>
    </location>
</feature>
<proteinExistence type="predicted"/>
<name>A0ABD0N7R1_CIRMR</name>